<evidence type="ECO:0000313" key="2">
    <source>
        <dbReference type="EMBL" id="ASV76553.1"/>
    </source>
</evidence>
<name>A0A286RKQ8_9BACT</name>
<gene>
    <name evidence="2" type="ORF">THTE_3952</name>
</gene>
<dbReference type="InterPro" id="IPR016181">
    <property type="entry name" value="Acyl_CoA_acyltransferase"/>
</dbReference>
<proteinExistence type="predicted"/>
<dbReference type="KEGG" id="ttf:THTE_3952"/>
<dbReference type="InterPro" id="IPR054597">
    <property type="entry name" value="FeeM_cat"/>
</dbReference>
<evidence type="ECO:0000313" key="3">
    <source>
        <dbReference type="Proteomes" id="UP000215086"/>
    </source>
</evidence>
<dbReference type="Proteomes" id="UP000215086">
    <property type="component" value="Chromosome"/>
</dbReference>
<organism evidence="2 3">
    <name type="scientific">Thermogutta terrifontis</name>
    <dbReference type="NCBI Taxonomy" id="1331910"/>
    <lineage>
        <taxon>Bacteria</taxon>
        <taxon>Pseudomonadati</taxon>
        <taxon>Planctomycetota</taxon>
        <taxon>Planctomycetia</taxon>
        <taxon>Pirellulales</taxon>
        <taxon>Thermoguttaceae</taxon>
        <taxon>Thermogutta</taxon>
    </lineage>
</organism>
<dbReference type="Gene3D" id="3.40.630.30">
    <property type="match status" value="1"/>
</dbReference>
<keyword evidence="3" id="KW-1185">Reference proteome</keyword>
<dbReference type="Pfam" id="PF21926">
    <property type="entry name" value="FeeM"/>
    <property type="match status" value="1"/>
</dbReference>
<protein>
    <submittedName>
        <fullName evidence="2">Dinucleotide-utilizing enzymes involved in molybdopterin and thiamine biosynthesis family 2</fullName>
    </submittedName>
</protein>
<dbReference type="OrthoDB" id="5958114at2"/>
<feature type="domain" description="N-acyl amino acid synthase FeeM catalytic core" evidence="1">
    <location>
        <begin position="15"/>
        <end position="173"/>
    </location>
</feature>
<evidence type="ECO:0000259" key="1">
    <source>
        <dbReference type="Pfam" id="PF21926"/>
    </source>
</evidence>
<dbReference type="EMBL" id="CP018477">
    <property type="protein sequence ID" value="ASV76553.1"/>
    <property type="molecule type" value="Genomic_DNA"/>
</dbReference>
<dbReference type="RefSeq" id="WP_095416315.1">
    <property type="nucleotide sequence ID" value="NZ_CP018477.1"/>
</dbReference>
<dbReference type="SUPFAM" id="SSF55729">
    <property type="entry name" value="Acyl-CoA N-acyltransferases (Nat)"/>
    <property type="match status" value="1"/>
</dbReference>
<reference evidence="2 3" key="1">
    <citation type="journal article" name="Front. Microbiol.">
        <title>Sugar Metabolism of the First Thermophilic Planctomycete Thermogutta terrifontis: Comparative Genomic and Transcriptomic Approaches.</title>
        <authorList>
            <person name="Elcheninov A.G."/>
            <person name="Menzel P."/>
            <person name="Gudbergsdottir S.R."/>
            <person name="Slesarev A.I."/>
            <person name="Kadnikov V.V."/>
            <person name="Krogh A."/>
            <person name="Bonch-Osmolovskaya E.A."/>
            <person name="Peng X."/>
            <person name="Kublanov I.V."/>
        </authorList>
    </citation>
    <scope>NUCLEOTIDE SEQUENCE [LARGE SCALE GENOMIC DNA]</scope>
    <source>
        <strain evidence="2 3">R1</strain>
    </source>
</reference>
<dbReference type="AlphaFoldDB" id="A0A286RKQ8"/>
<sequence length="242" mass="27518">MVTYRPASTIEDWIAALRLVYHTYVRAGLIAPNKYMLRVTPYHLLPTTDLFIACEGPRVILTMSLVRDGILGIPAEAVYPEAIGAHRKERRVFGEVTCLAGEEIGNTGLSHFIELVRLLAQYARFTEHLDEVFIAVHPRHALFYEKFLGFEQVGDVREYPSVQNRPAVLLCLDATTLQQRHPRAYQILFGSPLSKEQLWPARLPVEHRRLLEPFVDKRFVPAPLAAHAEWQTNAIPLAQTSQ</sequence>
<accession>A0A286RKQ8</accession>